<sequence>MAYNIKDVFFLDAAATTTTGAGDFITNLDISSYVQPVVQKKQKPTGLAIYKVHWDVYDAATNDPVPSATTGTFRAGIFSDLGVPAGAVGASTITIDTLNVGNDLAVSIMDWWGGGTAAGDPHPMVWLMPSTEVPYVIVRDTIQLVGSISTATSNSCIVNVRLECAQITLDMATLNQLLRTQTV</sequence>
<gene>
    <name evidence="1" type="ORF">S01H4_52636</name>
</gene>
<proteinExistence type="predicted"/>
<reference evidence="1" key="1">
    <citation type="journal article" date="2014" name="Front. Microbiol.">
        <title>High frequency of phylogenetically diverse reductive dehalogenase-homologous genes in deep subseafloor sedimentary metagenomes.</title>
        <authorList>
            <person name="Kawai M."/>
            <person name="Futagami T."/>
            <person name="Toyoda A."/>
            <person name="Takaki Y."/>
            <person name="Nishi S."/>
            <person name="Hori S."/>
            <person name="Arai W."/>
            <person name="Tsubouchi T."/>
            <person name="Morono Y."/>
            <person name="Uchiyama I."/>
            <person name="Ito T."/>
            <person name="Fujiyama A."/>
            <person name="Inagaki F."/>
            <person name="Takami H."/>
        </authorList>
    </citation>
    <scope>NUCLEOTIDE SEQUENCE</scope>
    <source>
        <strain evidence="1">Expedition CK06-06</strain>
    </source>
</reference>
<protein>
    <submittedName>
        <fullName evidence="1">Uncharacterized protein</fullName>
    </submittedName>
</protein>
<accession>X1F011</accession>
<organism evidence="1">
    <name type="scientific">marine sediment metagenome</name>
    <dbReference type="NCBI Taxonomy" id="412755"/>
    <lineage>
        <taxon>unclassified sequences</taxon>
        <taxon>metagenomes</taxon>
        <taxon>ecological metagenomes</taxon>
    </lineage>
</organism>
<comment type="caution">
    <text evidence="1">The sequence shown here is derived from an EMBL/GenBank/DDBJ whole genome shotgun (WGS) entry which is preliminary data.</text>
</comment>
<dbReference type="EMBL" id="BART01030098">
    <property type="protein sequence ID" value="GAH14153.1"/>
    <property type="molecule type" value="Genomic_DNA"/>
</dbReference>
<evidence type="ECO:0000313" key="1">
    <source>
        <dbReference type="EMBL" id="GAH14153.1"/>
    </source>
</evidence>
<name>X1F011_9ZZZZ</name>
<dbReference type="AlphaFoldDB" id="X1F011"/>